<comment type="caution">
    <text evidence="1">The sequence shown here is derived from an EMBL/GenBank/DDBJ whole genome shotgun (WGS) entry which is preliminary data.</text>
</comment>
<name>A0A8J3BD68_9ACTN</name>
<proteinExistence type="predicted"/>
<evidence type="ECO:0008006" key="3">
    <source>
        <dbReference type="Google" id="ProtNLM"/>
    </source>
</evidence>
<reference evidence="1" key="2">
    <citation type="submission" date="2020-09" db="EMBL/GenBank/DDBJ databases">
        <authorList>
            <person name="Sun Q."/>
            <person name="Ohkuma M."/>
        </authorList>
    </citation>
    <scope>NUCLEOTIDE SEQUENCE</scope>
    <source>
        <strain evidence="1">JCM 3091</strain>
    </source>
</reference>
<sequence>MPSRARNQRTEANAHAMELLTIAEFRAELKISKSTYYRWKSLGRVPRTIRVADGSPRHRRRDIEKWLSGFEEAPAR</sequence>
<protein>
    <recommendedName>
        <fullName evidence="3">Helix-turn-helix domain-containing protein</fullName>
    </recommendedName>
</protein>
<evidence type="ECO:0000313" key="1">
    <source>
        <dbReference type="EMBL" id="GGK13038.1"/>
    </source>
</evidence>
<dbReference type="Proteomes" id="UP000662200">
    <property type="component" value="Unassembled WGS sequence"/>
</dbReference>
<organism evidence="1 2">
    <name type="scientific">Pilimelia terevasa</name>
    <dbReference type="NCBI Taxonomy" id="53372"/>
    <lineage>
        <taxon>Bacteria</taxon>
        <taxon>Bacillati</taxon>
        <taxon>Actinomycetota</taxon>
        <taxon>Actinomycetes</taxon>
        <taxon>Micromonosporales</taxon>
        <taxon>Micromonosporaceae</taxon>
        <taxon>Pilimelia</taxon>
    </lineage>
</organism>
<dbReference type="AlphaFoldDB" id="A0A8J3BD68"/>
<keyword evidence="2" id="KW-1185">Reference proteome</keyword>
<evidence type="ECO:0000313" key="2">
    <source>
        <dbReference type="Proteomes" id="UP000662200"/>
    </source>
</evidence>
<accession>A0A8J3BD68</accession>
<gene>
    <name evidence="1" type="ORF">GCM10010124_01960</name>
</gene>
<dbReference type="EMBL" id="BMQC01000001">
    <property type="protein sequence ID" value="GGK13038.1"/>
    <property type="molecule type" value="Genomic_DNA"/>
</dbReference>
<reference evidence="1" key="1">
    <citation type="journal article" date="2014" name="Int. J. Syst. Evol. Microbiol.">
        <title>Complete genome sequence of Corynebacterium casei LMG S-19264T (=DSM 44701T), isolated from a smear-ripened cheese.</title>
        <authorList>
            <consortium name="US DOE Joint Genome Institute (JGI-PGF)"/>
            <person name="Walter F."/>
            <person name="Albersmeier A."/>
            <person name="Kalinowski J."/>
            <person name="Ruckert C."/>
        </authorList>
    </citation>
    <scope>NUCLEOTIDE SEQUENCE</scope>
    <source>
        <strain evidence="1">JCM 3091</strain>
    </source>
</reference>